<sequence length="414" mass="43300">MSLAISSEDSIVVMPPDPIAASTVRRYFALAAVTALYFFLMAGSFNALGVVLPAMVADLQLSWSDAGFGFTLLGLACGLTSPLPAMAIRRVGIVATLSAASVFLALGFSLLAIASSKLEYDLGTLLIGCAFTIGGTVPGTYVVTNLFEQPSRPMGIYFGVGGLGSIAGPLLYLGVNNVFHAWRPFWWLCAFATGLCGIAATLVVRGIHFGHAHDNTIHIAGWPARAALSVPAFWVIVASYTGCLAISTTLHGFSVQHFTEHGLSSTHAAETMSLVALFAAAGSFLAGEVGRVMGARVLTVAATAAMTLAAVDLLVPQSSLTLGFFVLTMGLGVGLSYVASAMMLLEYFGPRQNLELYATMCLISTAAAFGPWVGGAIHDSTGSFRAIFMAFGSFGLVLTVAVSFLRRPRLREEA</sequence>
<keyword evidence="9" id="KW-1185">Reference proteome</keyword>
<evidence type="ECO:0000313" key="9">
    <source>
        <dbReference type="Proteomes" id="UP000018209"/>
    </source>
</evidence>
<organism evidence="8 9">
    <name type="scientific">Gluconobacter thailandicus NBRC 3257</name>
    <dbReference type="NCBI Taxonomy" id="1381097"/>
    <lineage>
        <taxon>Bacteria</taxon>
        <taxon>Pseudomonadati</taxon>
        <taxon>Pseudomonadota</taxon>
        <taxon>Alphaproteobacteria</taxon>
        <taxon>Acetobacterales</taxon>
        <taxon>Acetobacteraceae</taxon>
        <taxon>Gluconobacter</taxon>
    </lineage>
</organism>
<feature type="transmembrane region" description="Helical" evidence="6">
    <location>
        <begin position="185"/>
        <end position="205"/>
    </location>
</feature>
<keyword evidence="5 6" id="KW-0472">Membrane</keyword>
<reference evidence="8 9" key="1">
    <citation type="submission" date="2013-08" db="EMBL/GenBank/DDBJ databases">
        <title>Gluconobacter thailandicus NBRC 3257 whole genome sequence.</title>
        <authorList>
            <person name="Matsutani M."/>
            <person name="Yakushi T."/>
            <person name="Matsushita K."/>
        </authorList>
    </citation>
    <scope>NUCLEOTIDE SEQUENCE [LARGE SCALE GENOMIC DNA]</scope>
    <source>
        <strain evidence="8 9">NBRC 3257</strain>
    </source>
</reference>
<keyword evidence="2" id="KW-1003">Cell membrane</keyword>
<dbReference type="PANTHER" id="PTHR43124">
    <property type="entry name" value="PURINE EFFLUX PUMP PBUE"/>
    <property type="match status" value="1"/>
</dbReference>
<evidence type="ECO:0000256" key="4">
    <source>
        <dbReference type="ARBA" id="ARBA00022989"/>
    </source>
</evidence>
<evidence type="ECO:0000259" key="7">
    <source>
        <dbReference type="PROSITE" id="PS50850"/>
    </source>
</evidence>
<evidence type="ECO:0000256" key="5">
    <source>
        <dbReference type="ARBA" id="ARBA00023136"/>
    </source>
</evidence>
<comment type="subcellular location">
    <subcellularLocation>
        <location evidence="1">Cell membrane</location>
        <topology evidence="1">Multi-pass membrane protein</topology>
    </subcellularLocation>
</comment>
<accession>A0ABQ0J143</accession>
<evidence type="ECO:0000256" key="2">
    <source>
        <dbReference type="ARBA" id="ARBA00022475"/>
    </source>
</evidence>
<dbReference type="PROSITE" id="PS50850">
    <property type="entry name" value="MFS"/>
    <property type="match status" value="1"/>
</dbReference>
<gene>
    <name evidence="8" type="ORF">NBRC3257_3161</name>
</gene>
<feature type="transmembrane region" description="Helical" evidence="6">
    <location>
        <begin position="297"/>
        <end position="315"/>
    </location>
</feature>
<protein>
    <submittedName>
        <fullName evidence="8">Major facilitator family transporter</fullName>
    </submittedName>
</protein>
<comment type="caution">
    <text evidence="8">The sequence shown here is derived from an EMBL/GenBank/DDBJ whole genome shotgun (WGS) entry which is preliminary data.</text>
</comment>
<feature type="transmembrane region" description="Helical" evidence="6">
    <location>
        <begin position="386"/>
        <end position="405"/>
    </location>
</feature>
<feature type="transmembrane region" description="Helical" evidence="6">
    <location>
        <begin position="61"/>
        <end position="79"/>
    </location>
</feature>
<dbReference type="SUPFAM" id="SSF103473">
    <property type="entry name" value="MFS general substrate transporter"/>
    <property type="match status" value="1"/>
</dbReference>
<evidence type="ECO:0000256" key="6">
    <source>
        <dbReference type="SAM" id="Phobius"/>
    </source>
</evidence>
<dbReference type="RefSeq" id="WP_007284144.1">
    <property type="nucleotide sequence ID" value="NZ_BASM01000045.1"/>
</dbReference>
<dbReference type="EMBL" id="BASM01000045">
    <property type="protein sequence ID" value="GAD28162.1"/>
    <property type="molecule type" value="Genomic_DNA"/>
</dbReference>
<dbReference type="Proteomes" id="UP000018209">
    <property type="component" value="Unassembled WGS sequence"/>
</dbReference>
<dbReference type="InterPro" id="IPR036259">
    <property type="entry name" value="MFS_trans_sf"/>
</dbReference>
<proteinExistence type="predicted"/>
<keyword evidence="3 6" id="KW-0812">Transmembrane</keyword>
<dbReference type="InterPro" id="IPR020846">
    <property type="entry name" value="MFS_dom"/>
</dbReference>
<name>A0ABQ0J143_GLUTH</name>
<feature type="transmembrane region" description="Helical" evidence="6">
    <location>
        <begin position="91"/>
        <end position="113"/>
    </location>
</feature>
<evidence type="ECO:0000256" key="1">
    <source>
        <dbReference type="ARBA" id="ARBA00004651"/>
    </source>
</evidence>
<evidence type="ECO:0000256" key="3">
    <source>
        <dbReference type="ARBA" id="ARBA00022692"/>
    </source>
</evidence>
<feature type="transmembrane region" description="Helical" evidence="6">
    <location>
        <begin position="226"/>
        <end position="247"/>
    </location>
</feature>
<feature type="domain" description="Major facilitator superfamily (MFS) profile" evidence="7">
    <location>
        <begin position="227"/>
        <end position="414"/>
    </location>
</feature>
<dbReference type="InterPro" id="IPR011701">
    <property type="entry name" value="MFS"/>
</dbReference>
<dbReference type="Gene3D" id="1.20.1250.20">
    <property type="entry name" value="MFS general substrate transporter like domains"/>
    <property type="match status" value="2"/>
</dbReference>
<feature type="transmembrane region" description="Helical" evidence="6">
    <location>
        <begin position="125"/>
        <end position="147"/>
    </location>
</feature>
<dbReference type="PANTHER" id="PTHR43124:SF3">
    <property type="entry name" value="CHLORAMPHENICOL EFFLUX PUMP RV0191"/>
    <property type="match status" value="1"/>
</dbReference>
<feature type="transmembrane region" description="Helical" evidence="6">
    <location>
        <begin position="321"/>
        <end position="344"/>
    </location>
</feature>
<dbReference type="Pfam" id="PF07690">
    <property type="entry name" value="MFS_1"/>
    <property type="match status" value="1"/>
</dbReference>
<feature type="transmembrane region" description="Helical" evidence="6">
    <location>
        <begin position="154"/>
        <end position="173"/>
    </location>
</feature>
<evidence type="ECO:0000313" key="8">
    <source>
        <dbReference type="EMBL" id="GAD28162.1"/>
    </source>
</evidence>
<dbReference type="InterPro" id="IPR050189">
    <property type="entry name" value="MFS_Efflux_Transporters"/>
</dbReference>
<keyword evidence="4 6" id="KW-1133">Transmembrane helix</keyword>
<feature type="transmembrane region" description="Helical" evidence="6">
    <location>
        <begin position="356"/>
        <end position="374"/>
    </location>
</feature>
<feature type="transmembrane region" description="Helical" evidence="6">
    <location>
        <begin position="27"/>
        <end position="55"/>
    </location>
</feature>
<feature type="transmembrane region" description="Helical" evidence="6">
    <location>
        <begin position="267"/>
        <end position="285"/>
    </location>
</feature>